<protein>
    <submittedName>
        <fullName evidence="6">Acetylornithine deacetylase/succinyl-diaminopimelate desuccinylase</fullName>
        <ecNumber evidence="6">3.5.1.-</ecNumber>
        <ecNumber evidence="6">3.5.1.16</ecNumber>
    </submittedName>
</protein>
<evidence type="ECO:0000256" key="3">
    <source>
        <dbReference type="ARBA" id="ARBA00022801"/>
    </source>
</evidence>
<evidence type="ECO:0000313" key="6">
    <source>
        <dbReference type="EMBL" id="SUA02873.1"/>
    </source>
</evidence>
<feature type="domain" description="Peptidase M20 dimerisation" evidence="5">
    <location>
        <begin position="175"/>
        <end position="276"/>
    </location>
</feature>
<proteinExistence type="predicted"/>
<keyword evidence="2" id="KW-0479">Metal-binding</keyword>
<dbReference type="Pfam" id="PF01546">
    <property type="entry name" value="Peptidase_M20"/>
    <property type="match status" value="1"/>
</dbReference>
<dbReference type="AlphaFoldDB" id="A0A378UXM4"/>
<dbReference type="InterPro" id="IPR050072">
    <property type="entry name" value="Peptidase_M20A"/>
</dbReference>
<evidence type="ECO:0000256" key="4">
    <source>
        <dbReference type="ARBA" id="ARBA00022833"/>
    </source>
</evidence>
<reference evidence="6 7" key="1">
    <citation type="submission" date="2018-06" db="EMBL/GenBank/DDBJ databases">
        <authorList>
            <consortium name="Pathogen Informatics"/>
            <person name="Doyle S."/>
        </authorList>
    </citation>
    <scope>NUCLEOTIDE SEQUENCE [LARGE SCALE GENOMIC DNA]</scope>
    <source>
        <strain evidence="6 7">NCTC1542</strain>
    </source>
</reference>
<dbReference type="EC" id="3.5.1.-" evidence="6"/>
<dbReference type="EMBL" id="UGQY01000004">
    <property type="protein sequence ID" value="SUA02873.1"/>
    <property type="molecule type" value="Genomic_DNA"/>
</dbReference>
<name>A0A378UXM4_MYCFO</name>
<dbReference type="SUPFAM" id="SSF53187">
    <property type="entry name" value="Zn-dependent exopeptidases"/>
    <property type="match status" value="1"/>
</dbReference>
<dbReference type="Gene3D" id="3.40.630.10">
    <property type="entry name" value="Zn peptidases"/>
    <property type="match status" value="1"/>
</dbReference>
<dbReference type="InterPro" id="IPR002933">
    <property type="entry name" value="Peptidase_M20"/>
</dbReference>
<dbReference type="Proteomes" id="UP000255389">
    <property type="component" value="Unassembled WGS sequence"/>
</dbReference>
<dbReference type="GO" id="GO:0008777">
    <property type="term" value="F:acetylornithine deacetylase activity"/>
    <property type="evidence" value="ECO:0007669"/>
    <property type="project" value="UniProtKB-EC"/>
</dbReference>
<accession>A0A378UXM4</accession>
<dbReference type="Gene3D" id="3.30.70.360">
    <property type="match status" value="1"/>
</dbReference>
<evidence type="ECO:0000259" key="5">
    <source>
        <dbReference type="Pfam" id="PF07687"/>
    </source>
</evidence>
<gene>
    <name evidence="6" type="primary">argE</name>
    <name evidence="6" type="ORF">NCTC1542_04346</name>
</gene>
<sequence length="402" mass="42616">MARVNADRVVRLASEMIGCDTRNPPGGERPVVGPLQEMLGALGAEVEIVEPEAGRPSVLATIGAGKVPTLMINGHIDVVPAVESEWSSPPFRPEVRNGRLYGRGACDMKGGIAAALEGVWACRDAGVDIPATLVFHLVADEETGGRFGTEALLNAGLIRADAAVVPEPSELQVCVAERGALLVEVVVRGRAAHGSEPAVGRSAVADAARITSALHLADFGVAAHPLLGSPTCNVGTIHGGTSANIVASECRLRVDRRLLPGQTQTEALSSLRDLIDGAGEFDYSVEVLAFVEGSELDVGHPFVAQVQRAAGGAPVRASPSVPTRVFCEISFASRPWSTAPARCPSRTPLTNTWRLTIWSVRQRLSPRCMRRSPVAGSNSARTPRRMDRVLRWSRCRRAGSMI</sequence>
<dbReference type="PANTHER" id="PTHR43808">
    <property type="entry name" value="ACETYLORNITHINE DEACETYLASE"/>
    <property type="match status" value="1"/>
</dbReference>
<evidence type="ECO:0000256" key="2">
    <source>
        <dbReference type="ARBA" id="ARBA00022723"/>
    </source>
</evidence>
<keyword evidence="4" id="KW-0862">Zinc</keyword>
<dbReference type="EC" id="3.5.1.16" evidence="6"/>
<dbReference type="GO" id="GO:0046872">
    <property type="term" value="F:metal ion binding"/>
    <property type="evidence" value="ECO:0007669"/>
    <property type="project" value="UniProtKB-KW"/>
</dbReference>
<dbReference type="PANTHER" id="PTHR43808:SF25">
    <property type="entry name" value="PEPTIDASE M20 DIMERISATION DOMAIN-CONTAINING PROTEIN"/>
    <property type="match status" value="1"/>
</dbReference>
<dbReference type="InterPro" id="IPR036264">
    <property type="entry name" value="Bact_exopeptidase_dim_dom"/>
</dbReference>
<dbReference type="InterPro" id="IPR011650">
    <property type="entry name" value="Peptidase_M20_dimer"/>
</dbReference>
<dbReference type="Pfam" id="PF07687">
    <property type="entry name" value="M20_dimer"/>
    <property type="match status" value="1"/>
</dbReference>
<evidence type="ECO:0000313" key="7">
    <source>
        <dbReference type="Proteomes" id="UP000255389"/>
    </source>
</evidence>
<dbReference type="CDD" id="cd08659">
    <property type="entry name" value="M20_ArgE_DapE-like"/>
    <property type="match status" value="1"/>
</dbReference>
<keyword evidence="3 6" id="KW-0378">Hydrolase</keyword>
<evidence type="ECO:0000256" key="1">
    <source>
        <dbReference type="ARBA" id="ARBA00001947"/>
    </source>
</evidence>
<dbReference type="SUPFAM" id="SSF55031">
    <property type="entry name" value="Bacterial exopeptidase dimerisation domain"/>
    <property type="match status" value="1"/>
</dbReference>
<dbReference type="PROSITE" id="PS00758">
    <property type="entry name" value="ARGE_DAPE_CPG2_1"/>
    <property type="match status" value="1"/>
</dbReference>
<dbReference type="InterPro" id="IPR001261">
    <property type="entry name" value="ArgE/DapE_CS"/>
</dbReference>
<organism evidence="6 7">
    <name type="scientific">Mycolicibacterium fortuitum</name>
    <name type="common">Mycobacterium fortuitum</name>
    <dbReference type="NCBI Taxonomy" id="1766"/>
    <lineage>
        <taxon>Bacteria</taxon>
        <taxon>Bacillati</taxon>
        <taxon>Actinomycetota</taxon>
        <taxon>Actinomycetes</taxon>
        <taxon>Mycobacteriales</taxon>
        <taxon>Mycobacteriaceae</taxon>
        <taxon>Mycolicibacterium</taxon>
    </lineage>
</organism>
<comment type="cofactor">
    <cofactor evidence="1">
        <name>Zn(2+)</name>
        <dbReference type="ChEBI" id="CHEBI:29105"/>
    </cofactor>
</comment>